<keyword evidence="3" id="KW-0238">DNA-binding</keyword>
<dbReference type="Pfam" id="PF00126">
    <property type="entry name" value="HTH_1"/>
    <property type="match status" value="1"/>
</dbReference>
<gene>
    <name evidence="6" type="ORF">HCZ30_05755</name>
</gene>
<dbReference type="SUPFAM" id="SSF53850">
    <property type="entry name" value="Periplasmic binding protein-like II"/>
    <property type="match status" value="1"/>
</dbReference>
<evidence type="ECO:0000313" key="7">
    <source>
        <dbReference type="Proteomes" id="UP000709466"/>
    </source>
</evidence>
<dbReference type="InterPro" id="IPR036388">
    <property type="entry name" value="WH-like_DNA-bd_sf"/>
</dbReference>
<dbReference type="Gene3D" id="3.40.190.290">
    <property type="match status" value="1"/>
</dbReference>
<protein>
    <submittedName>
        <fullName evidence="6">LysR family transcriptional regulator</fullName>
    </submittedName>
</protein>
<dbReference type="PANTHER" id="PTHR30537">
    <property type="entry name" value="HTH-TYPE TRANSCRIPTIONAL REGULATOR"/>
    <property type="match status" value="1"/>
</dbReference>
<dbReference type="Gene3D" id="1.10.10.10">
    <property type="entry name" value="Winged helix-like DNA-binding domain superfamily/Winged helix DNA-binding domain"/>
    <property type="match status" value="1"/>
</dbReference>
<organism evidence="6 7">
    <name type="scientific">Marivivens donghaensis</name>
    <dbReference type="NCBI Taxonomy" id="1699413"/>
    <lineage>
        <taxon>Bacteria</taxon>
        <taxon>Pseudomonadati</taxon>
        <taxon>Pseudomonadota</taxon>
        <taxon>Alphaproteobacteria</taxon>
        <taxon>Rhodobacterales</taxon>
        <taxon>Paracoccaceae</taxon>
        <taxon>Marivivens group</taxon>
        <taxon>Marivivens</taxon>
    </lineage>
</organism>
<keyword evidence="7" id="KW-1185">Reference proteome</keyword>
<feature type="domain" description="HTH lysR-type" evidence="5">
    <location>
        <begin position="6"/>
        <end position="63"/>
    </location>
</feature>
<name>A0ABX0VV49_9RHOB</name>
<dbReference type="EMBL" id="JAATOP010000003">
    <property type="protein sequence ID" value="NIY71939.1"/>
    <property type="molecule type" value="Genomic_DNA"/>
</dbReference>
<dbReference type="InterPro" id="IPR036390">
    <property type="entry name" value="WH_DNA-bd_sf"/>
</dbReference>
<evidence type="ECO:0000256" key="1">
    <source>
        <dbReference type="ARBA" id="ARBA00009437"/>
    </source>
</evidence>
<evidence type="ECO:0000256" key="4">
    <source>
        <dbReference type="ARBA" id="ARBA00023163"/>
    </source>
</evidence>
<accession>A0ABX0VV49</accession>
<dbReference type="RefSeq" id="WP_167637333.1">
    <property type="nucleotide sequence ID" value="NZ_JAATOP010000003.1"/>
</dbReference>
<dbReference type="InterPro" id="IPR005119">
    <property type="entry name" value="LysR_subst-bd"/>
</dbReference>
<reference evidence="6 7" key="1">
    <citation type="submission" date="2020-03" db="EMBL/GenBank/DDBJ databases">
        <title>Bacterial isolates of synthetic phycosphere.</title>
        <authorList>
            <person name="Fu H."/>
            <person name="Moran M.A."/>
        </authorList>
    </citation>
    <scope>NUCLEOTIDE SEQUENCE [LARGE SCALE GENOMIC DNA]</scope>
    <source>
        <strain evidence="6 7">HF1</strain>
    </source>
</reference>
<dbReference type="PROSITE" id="PS50931">
    <property type="entry name" value="HTH_LYSR"/>
    <property type="match status" value="1"/>
</dbReference>
<sequence length="299" mass="33461">MPLHRDDLPDLMAFLAVAEERSFTRAAARLGTSQSALSHVIRRLEERMDMRLLTRTTRHVAPTDIGEQLLASLQPAFRGIEERLADLDALRAEPSGSIRINAPRWAAQRVIMPAATELMRDYPNLRIEVEVDQRLVDIVKDGFDAGVRLGEEVQQDMIAVRIGPDIRMVVAGSPTYFEAHGVPKDPHDLMDHLCNNLRFATLGGLYAWEFEKDGREVNVRVKGQFTSNDPEALIGAALGGVGLTCLPNDHLDEHLESGALVACLEDWCPPFLGYHLYYPSRRQALPAFQALTEKLRYRG</sequence>
<keyword evidence="2" id="KW-0805">Transcription regulation</keyword>
<dbReference type="InterPro" id="IPR058163">
    <property type="entry name" value="LysR-type_TF_proteobact-type"/>
</dbReference>
<keyword evidence="4" id="KW-0804">Transcription</keyword>
<proteinExistence type="inferred from homology"/>
<dbReference type="SUPFAM" id="SSF46785">
    <property type="entry name" value="Winged helix' DNA-binding domain"/>
    <property type="match status" value="1"/>
</dbReference>
<dbReference type="Pfam" id="PF03466">
    <property type="entry name" value="LysR_substrate"/>
    <property type="match status" value="1"/>
</dbReference>
<dbReference type="InterPro" id="IPR000847">
    <property type="entry name" value="LysR_HTH_N"/>
</dbReference>
<dbReference type="CDD" id="cd08474">
    <property type="entry name" value="PBP2_CrgA_like_5"/>
    <property type="match status" value="1"/>
</dbReference>
<dbReference type="Proteomes" id="UP000709466">
    <property type="component" value="Unassembled WGS sequence"/>
</dbReference>
<evidence type="ECO:0000256" key="3">
    <source>
        <dbReference type="ARBA" id="ARBA00023125"/>
    </source>
</evidence>
<dbReference type="PRINTS" id="PR00039">
    <property type="entry name" value="HTHLYSR"/>
</dbReference>
<evidence type="ECO:0000256" key="2">
    <source>
        <dbReference type="ARBA" id="ARBA00023015"/>
    </source>
</evidence>
<evidence type="ECO:0000313" key="6">
    <source>
        <dbReference type="EMBL" id="NIY71939.1"/>
    </source>
</evidence>
<comment type="caution">
    <text evidence="6">The sequence shown here is derived from an EMBL/GenBank/DDBJ whole genome shotgun (WGS) entry which is preliminary data.</text>
</comment>
<evidence type="ECO:0000259" key="5">
    <source>
        <dbReference type="PROSITE" id="PS50931"/>
    </source>
</evidence>
<dbReference type="PANTHER" id="PTHR30537:SF1">
    <property type="entry name" value="HTH-TYPE TRANSCRIPTIONAL REGULATOR PGRR"/>
    <property type="match status" value="1"/>
</dbReference>
<comment type="similarity">
    <text evidence="1">Belongs to the LysR transcriptional regulatory family.</text>
</comment>